<reference evidence="2" key="1">
    <citation type="submission" date="2022-11" db="UniProtKB">
        <authorList>
            <consortium name="WormBaseParasite"/>
        </authorList>
    </citation>
    <scope>IDENTIFICATION</scope>
</reference>
<proteinExistence type="predicted"/>
<sequence>MYDENSNATAASATLVALNAAAAAATSSATGTAPIAPAVAPVNSSHLVSQLMNTKDSRWLQLEVCREFQRGQCSRSDVECKFAHPPAHVDVQNGRVTACYDSIKGRCTRENPKCKYLHPPQHLKDQLLINGKNNLAFKNLICSQLTQGAGPPTLAPALQVNQLAQLVQQQQHPALVQTLPYQYYSPLIYPALLAQAGADPYGVQTTNAGPVPMKRPAPDKNAPGLAMYHPQQAAAPGQPFNPYLIPGYVPAVSCHRPTTPPAVLNQTGAPYPSSKAEKPSKSVKSPSCHPALSSKKNFNFLFQIRYFKKLRQRFDSDSWQLSNFQLYPLWNRFDR</sequence>
<evidence type="ECO:0000313" key="1">
    <source>
        <dbReference type="Proteomes" id="UP000887576"/>
    </source>
</evidence>
<evidence type="ECO:0000313" key="2">
    <source>
        <dbReference type="WBParaSite" id="JU765_v2.g3284.t2"/>
    </source>
</evidence>
<organism evidence="1 2">
    <name type="scientific">Panagrolaimus sp. JU765</name>
    <dbReference type="NCBI Taxonomy" id="591449"/>
    <lineage>
        <taxon>Eukaryota</taxon>
        <taxon>Metazoa</taxon>
        <taxon>Ecdysozoa</taxon>
        <taxon>Nematoda</taxon>
        <taxon>Chromadorea</taxon>
        <taxon>Rhabditida</taxon>
        <taxon>Tylenchina</taxon>
        <taxon>Panagrolaimomorpha</taxon>
        <taxon>Panagrolaimoidea</taxon>
        <taxon>Panagrolaimidae</taxon>
        <taxon>Panagrolaimus</taxon>
    </lineage>
</organism>
<dbReference type="WBParaSite" id="JU765_v2.g3284.t2">
    <property type="protein sequence ID" value="JU765_v2.g3284.t2"/>
    <property type="gene ID" value="JU765_v2.g3284"/>
</dbReference>
<protein>
    <submittedName>
        <fullName evidence="2">C3H1-type domain-containing protein</fullName>
    </submittedName>
</protein>
<name>A0AC34R4G4_9BILA</name>
<dbReference type="Proteomes" id="UP000887576">
    <property type="component" value="Unplaced"/>
</dbReference>
<accession>A0AC34R4G4</accession>